<keyword evidence="3" id="KW-1185">Reference proteome</keyword>
<dbReference type="Pfam" id="PF06605">
    <property type="entry name" value="Prophage_tail"/>
    <property type="match status" value="1"/>
</dbReference>
<dbReference type="EMBL" id="JACJHX010000008">
    <property type="protein sequence ID" value="MBA9027625.1"/>
    <property type="molecule type" value="Genomic_DNA"/>
</dbReference>
<evidence type="ECO:0000259" key="1">
    <source>
        <dbReference type="Pfam" id="PF06605"/>
    </source>
</evidence>
<proteinExistence type="predicted"/>
<dbReference type="Proteomes" id="UP000626697">
    <property type="component" value="Unassembled WGS sequence"/>
</dbReference>
<sequence length="69" mass="7883">METDHQFTYKHNDKTLIKTVDTTNLCTVIKGFGGNGLEVTCRSSMVEVYGKRHAEPVRDDRYTITESMI</sequence>
<dbReference type="InterPro" id="IPR010572">
    <property type="entry name" value="Tail_dom"/>
</dbReference>
<accession>A0ABR6CRH0</accession>
<gene>
    <name evidence="2" type="ORF">HNP81_002915</name>
</gene>
<feature type="domain" description="Tail spike" evidence="1">
    <location>
        <begin position="2"/>
        <end position="68"/>
    </location>
</feature>
<evidence type="ECO:0000313" key="3">
    <source>
        <dbReference type="Proteomes" id="UP000626697"/>
    </source>
</evidence>
<protein>
    <recommendedName>
        <fullName evidence="1">Tail spike domain-containing protein</fullName>
    </recommendedName>
</protein>
<comment type="caution">
    <text evidence="2">The sequence shown here is derived from an EMBL/GenBank/DDBJ whole genome shotgun (WGS) entry which is preliminary data.</text>
</comment>
<organism evidence="2 3">
    <name type="scientific">Peribacillus huizhouensis</name>
    <dbReference type="NCBI Taxonomy" id="1501239"/>
    <lineage>
        <taxon>Bacteria</taxon>
        <taxon>Bacillati</taxon>
        <taxon>Bacillota</taxon>
        <taxon>Bacilli</taxon>
        <taxon>Bacillales</taxon>
        <taxon>Bacillaceae</taxon>
        <taxon>Peribacillus</taxon>
    </lineage>
</organism>
<reference evidence="2 3" key="1">
    <citation type="submission" date="2020-08" db="EMBL/GenBank/DDBJ databases">
        <title>Genomic Encyclopedia of Type Strains, Phase IV (KMG-IV): sequencing the most valuable type-strain genomes for metagenomic binning, comparative biology and taxonomic classification.</title>
        <authorList>
            <person name="Goeker M."/>
        </authorList>
    </citation>
    <scope>NUCLEOTIDE SEQUENCE [LARGE SCALE GENOMIC DNA]</scope>
    <source>
        <strain evidence="2 3">DSM 105481</strain>
    </source>
</reference>
<name>A0ABR6CRH0_9BACI</name>
<evidence type="ECO:0000313" key="2">
    <source>
        <dbReference type="EMBL" id="MBA9027625.1"/>
    </source>
</evidence>